<dbReference type="NCBIfam" id="TIGR01456">
    <property type="entry name" value="CECR5"/>
    <property type="match status" value="1"/>
</dbReference>
<dbReference type="RefSeq" id="XP_009834226.1">
    <property type="nucleotide sequence ID" value="XM_009835924.1"/>
</dbReference>
<dbReference type="OrthoDB" id="10251048at2759"/>
<dbReference type="Gene3D" id="3.40.50.1000">
    <property type="entry name" value="HAD superfamily/HAD-like"/>
    <property type="match status" value="2"/>
</dbReference>
<dbReference type="PANTHER" id="PTHR14269">
    <property type="entry name" value="CDP-DIACYLGLYCEROL--GLYCEROL-3-PHOSPHATE 3-PHOSPHATIDYLTRANSFERASE-RELATED"/>
    <property type="match status" value="1"/>
</dbReference>
<dbReference type="Pfam" id="PF13242">
    <property type="entry name" value="Hydrolase_like"/>
    <property type="match status" value="1"/>
</dbReference>
<dbReference type="GO" id="GO:0046474">
    <property type="term" value="P:glycerophospholipid biosynthetic process"/>
    <property type="evidence" value="ECO:0007669"/>
    <property type="project" value="TreeGrafter"/>
</dbReference>
<gene>
    <name evidence="1" type="ORF">H257_09638</name>
</gene>
<dbReference type="STRING" id="112090.W4GA04"/>
<dbReference type="SUPFAM" id="SSF56784">
    <property type="entry name" value="HAD-like"/>
    <property type="match status" value="1"/>
</dbReference>
<dbReference type="GO" id="GO:0005739">
    <property type="term" value="C:mitochondrion"/>
    <property type="evidence" value="ECO:0007669"/>
    <property type="project" value="TreeGrafter"/>
</dbReference>
<dbReference type="GeneID" id="20811634"/>
<dbReference type="InterPro" id="IPR006353">
    <property type="entry name" value="HAD-SF_hydro_IIA_CECR5"/>
</dbReference>
<protein>
    <submittedName>
        <fullName evidence="1">TIGR01456 family HAD hydrolase</fullName>
    </submittedName>
</protein>
<organism evidence="1">
    <name type="scientific">Aphanomyces astaci</name>
    <name type="common">Crayfish plague agent</name>
    <dbReference type="NCBI Taxonomy" id="112090"/>
    <lineage>
        <taxon>Eukaryota</taxon>
        <taxon>Sar</taxon>
        <taxon>Stramenopiles</taxon>
        <taxon>Oomycota</taxon>
        <taxon>Saprolegniomycetes</taxon>
        <taxon>Saprolegniales</taxon>
        <taxon>Verrucalvaceae</taxon>
        <taxon>Aphanomyces</taxon>
    </lineage>
</organism>
<dbReference type="InterPro" id="IPR050324">
    <property type="entry name" value="CDP-alcohol_PTase-I"/>
</dbReference>
<dbReference type="AlphaFoldDB" id="W4GA04"/>
<dbReference type="InterPro" id="IPR023214">
    <property type="entry name" value="HAD_sf"/>
</dbReference>
<reference evidence="1" key="1">
    <citation type="submission" date="2013-12" db="EMBL/GenBank/DDBJ databases">
        <title>The Genome Sequence of Aphanomyces astaci APO3.</title>
        <authorList>
            <consortium name="The Broad Institute Genomics Platform"/>
            <person name="Russ C."/>
            <person name="Tyler B."/>
            <person name="van West P."/>
            <person name="Dieguez-Uribeondo J."/>
            <person name="Young S.K."/>
            <person name="Zeng Q."/>
            <person name="Gargeya S."/>
            <person name="Fitzgerald M."/>
            <person name="Abouelleil A."/>
            <person name="Alvarado L."/>
            <person name="Chapman S.B."/>
            <person name="Gainer-Dewar J."/>
            <person name="Goldberg J."/>
            <person name="Griggs A."/>
            <person name="Gujja S."/>
            <person name="Hansen M."/>
            <person name="Howarth C."/>
            <person name="Imamovic A."/>
            <person name="Ireland A."/>
            <person name="Larimer J."/>
            <person name="McCowan C."/>
            <person name="Murphy C."/>
            <person name="Pearson M."/>
            <person name="Poon T.W."/>
            <person name="Priest M."/>
            <person name="Roberts A."/>
            <person name="Saif S."/>
            <person name="Shea T."/>
            <person name="Sykes S."/>
            <person name="Wortman J."/>
            <person name="Nusbaum C."/>
            <person name="Birren B."/>
        </authorList>
    </citation>
    <scope>NUCLEOTIDE SEQUENCE [LARGE SCALE GENOMIC DNA]</scope>
    <source>
        <strain evidence="1">APO3</strain>
    </source>
</reference>
<dbReference type="Pfam" id="PF13344">
    <property type="entry name" value="Hydrolase_6"/>
    <property type="match status" value="1"/>
</dbReference>
<proteinExistence type="predicted"/>
<keyword evidence="1" id="KW-0378">Hydrolase</keyword>
<dbReference type="PANTHER" id="PTHR14269:SF4">
    <property type="entry name" value="CAT EYE SYNDROME CRITICAL REGION PROTEIN 5"/>
    <property type="match status" value="1"/>
</dbReference>
<dbReference type="NCBIfam" id="TIGR01460">
    <property type="entry name" value="HAD-SF-IIA"/>
    <property type="match status" value="1"/>
</dbReference>
<accession>W4GA04</accession>
<dbReference type="VEuPathDB" id="FungiDB:H257_09638"/>
<dbReference type="EMBL" id="KI913137">
    <property type="protein sequence ID" value="ETV76101.1"/>
    <property type="molecule type" value="Genomic_DNA"/>
</dbReference>
<name>W4GA04_APHAT</name>
<dbReference type="GO" id="GO:0016787">
    <property type="term" value="F:hydrolase activity"/>
    <property type="evidence" value="ECO:0007669"/>
    <property type="project" value="UniProtKB-KW"/>
</dbReference>
<dbReference type="InterPro" id="IPR036412">
    <property type="entry name" value="HAD-like_sf"/>
</dbReference>
<evidence type="ECO:0000313" key="1">
    <source>
        <dbReference type="EMBL" id="ETV76101.1"/>
    </source>
</evidence>
<sequence>MHRFGIAFDIDGVLIRGGKALPHAAKIIRQLQQKQVPHIFLTNGGGCREEKKTHTLSQILDLPLRHEQMILSHTPMRDLAKTFGNSKVLVLGAYEVMDVAQHYGFNKVVSVQDIARQSPSQYPFVKWDPTPSPFPDEPIDAIVVLHDPIHWAQDLQIAVDVLVGGTPLGSGHKQGRQTPLFVSNDDFTFSGEYPVPRFAQGAFTRCLQLLYEQHTGQSLQVHRFGKPHAVTYRFAEHVMHSQAGMAKVERFYGIGDNPYSDIQGANNAGDHWTSVLVRTGIFTDVDNHQQHPADVVVDGVDDAVEWILAQEASFSMG</sequence>
<dbReference type="InterPro" id="IPR006357">
    <property type="entry name" value="HAD-SF_hydro_IIA"/>
</dbReference>